<dbReference type="EMBL" id="GBRH01197054">
    <property type="protein sequence ID" value="JAE00842.1"/>
    <property type="molecule type" value="Transcribed_RNA"/>
</dbReference>
<sequence>MREFRHNWFVLCFWFIRPVNFIKFCSMSFLAHSKLSTCTF</sequence>
<evidence type="ECO:0000313" key="1">
    <source>
        <dbReference type="EMBL" id="JAE00842.1"/>
    </source>
</evidence>
<reference evidence="1" key="2">
    <citation type="journal article" date="2015" name="Data Brief">
        <title>Shoot transcriptome of the giant reed, Arundo donax.</title>
        <authorList>
            <person name="Barrero R.A."/>
            <person name="Guerrero F.D."/>
            <person name="Moolhuijzen P."/>
            <person name="Goolsby J.A."/>
            <person name="Tidwell J."/>
            <person name="Bellgard S.E."/>
            <person name="Bellgard M.I."/>
        </authorList>
    </citation>
    <scope>NUCLEOTIDE SEQUENCE</scope>
    <source>
        <tissue evidence="1">Shoot tissue taken approximately 20 cm above the soil surface</tissue>
    </source>
</reference>
<protein>
    <submittedName>
        <fullName evidence="1">Uncharacterized protein</fullName>
    </submittedName>
</protein>
<name>A0A0A9EL60_ARUDO</name>
<proteinExistence type="predicted"/>
<dbReference type="AlphaFoldDB" id="A0A0A9EL60"/>
<accession>A0A0A9EL60</accession>
<reference evidence="1" key="1">
    <citation type="submission" date="2014-09" db="EMBL/GenBank/DDBJ databases">
        <authorList>
            <person name="Magalhaes I.L.F."/>
            <person name="Oliveira U."/>
            <person name="Santos F.R."/>
            <person name="Vidigal T.H.D.A."/>
            <person name="Brescovit A.D."/>
            <person name="Santos A.J."/>
        </authorList>
    </citation>
    <scope>NUCLEOTIDE SEQUENCE</scope>
    <source>
        <tissue evidence="1">Shoot tissue taken approximately 20 cm above the soil surface</tissue>
    </source>
</reference>
<organism evidence="1">
    <name type="scientific">Arundo donax</name>
    <name type="common">Giant reed</name>
    <name type="synonym">Donax arundinaceus</name>
    <dbReference type="NCBI Taxonomy" id="35708"/>
    <lineage>
        <taxon>Eukaryota</taxon>
        <taxon>Viridiplantae</taxon>
        <taxon>Streptophyta</taxon>
        <taxon>Embryophyta</taxon>
        <taxon>Tracheophyta</taxon>
        <taxon>Spermatophyta</taxon>
        <taxon>Magnoliopsida</taxon>
        <taxon>Liliopsida</taxon>
        <taxon>Poales</taxon>
        <taxon>Poaceae</taxon>
        <taxon>PACMAD clade</taxon>
        <taxon>Arundinoideae</taxon>
        <taxon>Arundineae</taxon>
        <taxon>Arundo</taxon>
    </lineage>
</organism>